<dbReference type="RefSeq" id="WP_308981230.1">
    <property type="nucleotide sequence ID" value="NZ_JAVIDL010000009.1"/>
</dbReference>
<dbReference type="Proteomes" id="UP001243844">
    <property type="component" value="Unassembled WGS sequence"/>
</dbReference>
<protein>
    <recommendedName>
        <fullName evidence="4">Lipoprotein</fullName>
    </recommendedName>
</protein>
<name>A0AAW8J7E5_9GAMM</name>
<feature type="signal peptide" evidence="1">
    <location>
        <begin position="1"/>
        <end position="19"/>
    </location>
</feature>
<reference evidence="2" key="1">
    <citation type="submission" date="2023-08" db="EMBL/GenBank/DDBJ databases">
        <title>Emergence of clinically-relevant ST2 carbapenem-resistant Acinetobacter baumannii strains in hospital sewages in Zhejiang, East of China.</title>
        <authorList>
            <person name="Kaichao C."/>
            <person name="Zhang R."/>
        </authorList>
    </citation>
    <scope>NUCLEOTIDE SEQUENCE</scope>
    <source>
        <strain evidence="2">M-RB-37</strain>
    </source>
</reference>
<accession>A0AAW8J7E5</accession>
<evidence type="ECO:0000313" key="2">
    <source>
        <dbReference type="EMBL" id="MDQ8935408.1"/>
    </source>
</evidence>
<proteinExistence type="predicted"/>
<dbReference type="EMBL" id="JAVIDL010000009">
    <property type="protein sequence ID" value="MDQ8935408.1"/>
    <property type="molecule type" value="Genomic_DNA"/>
</dbReference>
<feature type="chain" id="PRO_5043981548" description="Lipoprotein" evidence="1">
    <location>
        <begin position="20"/>
        <end position="121"/>
    </location>
</feature>
<sequence>MKSIVIVLITCLTSACSNASPRPTSQVYGLSHANEQQLITIHNSLLKQAIPLWHNANCHQIDRIDRQRVNPRQSTLSSSTVIYEKWRITACGVMKTYNIRFQTDTQRTPGFVIQVPPLEDH</sequence>
<keyword evidence="1" id="KW-0732">Signal</keyword>
<gene>
    <name evidence="2" type="ORF">RFH47_06675</name>
</gene>
<dbReference type="PROSITE" id="PS51257">
    <property type="entry name" value="PROKAR_LIPOPROTEIN"/>
    <property type="match status" value="1"/>
</dbReference>
<comment type="caution">
    <text evidence="2">The sequence shown here is derived from an EMBL/GenBank/DDBJ whole genome shotgun (WGS) entry which is preliminary data.</text>
</comment>
<dbReference type="AlphaFoldDB" id="A0AAW8J7E5"/>
<evidence type="ECO:0008006" key="4">
    <source>
        <dbReference type="Google" id="ProtNLM"/>
    </source>
</evidence>
<organism evidence="2 3">
    <name type="scientific">Acinetobacter rudis</name>
    <dbReference type="NCBI Taxonomy" id="632955"/>
    <lineage>
        <taxon>Bacteria</taxon>
        <taxon>Pseudomonadati</taxon>
        <taxon>Pseudomonadota</taxon>
        <taxon>Gammaproteobacteria</taxon>
        <taxon>Moraxellales</taxon>
        <taxon>Moraxellaceae</taxon>
        <taxon>Acinetobacter</taxon>
    </lineage>
</organism>
<evidence type="ECO:0000256" key="1">
    <source>
        <dbReference type="SAM" id="SignalP"/>
    </source>
</evidence>
<evidence type="ECO:0000313" key="3">
    <source>
        <dbReference type="Proteomes" id="UP001243844"/>
    </source>
</evidence>